<protein>
    <submittedName>
        <fullName evidence="2">Uncharacterized protein</fullName>
    </submittedName>
</protein>
<feature type="region of interest" description="Disordered" evidence="1">
    <location>
        <begin position="201"/>
        <end position="279"/>
    </location>
</feature>
<organism evidence="2 3">
    <name type="scientific">Mortierella alpina</name>
    <name type="common">Oleaginous fungus</name>
    <name type="synonym">Mortierella renispora</name>
    <dbReference type="NCBI Taxonomy" id="64518"/>
    <lineage>
        <taxon>Eukaryota</taxon>
        <taxon>Fungi</taxon>
        <taxon>Fungi incertae sedis</taxon>
        <taxon>Mucoromycota</taxon>
        <taxon>Mortierellomycotina</taxon>
        <taxon>Mortierellomycetes</taxon>
        <taxon>Mortierellales</taxon>
        <taxon>Mortierellaceae</taxon>
        <taxon>Mortierella</taxon>
    </lineage>
</organism>
<comment type="caution">
    <text evidence="2">The sequence shown here is derived from an EMBL/GenBank/DDBJ whole genome shotgun (WGS) entry which is preliminary data.</text>
</comment>
<proteinExistence type="predicted"/>
<feature type="compositionally biased region" description="Low complexity" evidence="1">
    <location>
        <begin position="252"/>
        <end position="279"/>
    </location>
</feature>
<name>A0A9P8D001_MORAP</name>
<accession>A0A9P8D001</accession>
<sequence length="1014" mass="113395">MTALEKEAIRDRLIALGWSVHICTGEADVCIARNAEDTQDPNFATLTRDSDLPMHRPVTKVLMPAKGGLELISREDVLRAFQMDEDQLQLLAVVSTSDYCKSVPHYGLVKNHKAIRRRTVGATDTSNSWSIFVDLTETPAPAGPEVAAPQRPNRESMYNMLQAKRIYISKMPRAPQPTQRRLRRRTSYGVRPVQWTQVVNNAPVAVTRPPKRPLDGSNNKGKKKKKEDDDDTVPRFRISARAARNREYGMEGPSTSVPSVGSSTGHALQQAAQGGVQGQQDEVADEMTVTREEAKAILEDMAPKQDDTVMNVQQPTLTAVTTGVAQPSAVATLELGSLEKLLRQNLAPRIAAKSLELRGKLHVALRQYDIAIKWNYIHSEIVHNPEMSVNARGLLLERWNGYNLLILDLQALDRIDPAVRGELEAAYFNPRVHSDMLDANPRERAATEALCEGHIRNIPRIAQITAGYLQSIVHDMSRWYHWIHHALCLFVASIVWDQSQQKTQQQMDQDQEDLRAILHPTRGRNIVRWTGNYLSGMDSSIALDRKIMDRGRVQRIALAAAALLRACCPDLVLPPFPAGHREIYADMTETLSDKFAEFFTASLSALQEETQTKTEDLSGNNAITQYMALNTARREQERWSFFFPRPAMGDRWINFSSKGLRDALMSTDCPTRSTMALLFTANEELPQELFFEGTRHRKVTMSMQEYCADEDGLHTNLKRQWDERSQRQAANEDVERGPRKQKARRPKRYKVTSGAIMTNGLVVHGLVFDTSQRKPGPVKAGSSPLIGVPLLGGKKELDANVQAHLDAHQGTLHIAGLDPGEVITCACTTLPPSPQVKTATNSLVSRPSLYQATSNFNRKLQARKAEKTILNDVAYPSINEIEALTPHRSMIGLGPLQQNIKWYSAFKRMLNSLYCCPWYKRRQWERTKQVRGNYERAFDAILRSASATGPGSATARVPAMQVDPNTGYSMNLAIVIGDGEFASGIGRSSRHRTLTAFIVKKVSLGQLHQMMGKL</sequence>
<reference evidence="2" key="1">
    <citation type="submission" date="2021-07" db="EMBL/GenBank/DDBJ databases">
        <title>Draft genome of Mortierella alpina, strain LL118, isolated from an aspen leaf litter sample.</title>
        <authorList>
            <person name="Yang S."/>
            <person name="Vinatzer B.A."/>
        </authorList>
    </citation>
    <scope>NUCLEOTIDE SEQUENCE</scope>
    <source>
        <strain evidence="2">LL118</strain>
    </source>
</reference>
<gene>
    <name evidence="2" type="ORF">KVV02_000490</name>
</gene>
<evidence type="ECO:0000256" key="1">
    <source>
        <dbReference type="SAM" id="MobiDB-lite"/>
    </source>
</evidence>
<feature type="compositionally biased region" description="Basic residues" evidence="1">
    <location>
        <begin position="739"/>
        <end position="748"/>
    </location>
</feature>
<feature type="region of interest" description="Disordered" evidence="1">
    <location>
        <begin position="721"/>
        <end position="748"/>
    </location>
</feature>
<dbReference type="EMBL" id="JAIFTL010000051">
    <property type="protein sequence ID" value="KAG9324981.1"/>
    <property type="molecule type" value="Genomic_DNA"/>
</dbReference>
<evidence type="ECO:0000313" key="2">
    <source>
        <dbReference type="EMBL" id="KAG9324981.1"/>
    </source>
</evidence>
<dbReference type="Proteomes" id="UP000717515">
    <property type="component" value="Unassembled WGS sequence"/>
</dbReference>
<dbReference type="AlphaFoldDB" id="A0A9P8D001"/>
<evidence type="ECO:0000313" key="3">
    <source>
        <dbReference type="Proteomes" id="UP000717515"/>
    </source>
</evidence>